<protein>
    <recommendedName>
        <fullName evidence="4">UBC core domain-containing protein</fullName>
    </recommendedName>
</protein>
<feature type="compositionally biased region" description="Acidic residues" evidence="3">
    <location>
        <begin position="35"/>
        <end position="51"/>
    </location>
</feature>
<feature type="domain" description="UBC core" evidence="4">
    <location>
        <begin position="765"/>
        <end position="926"/>
    </location>
</feature>
<dbReference type="InterPro" id="IPR057734">
    <property type="entry name" value="UBE2O-like_SH3-C"/>
</dbReference>
<dbReference type="Gene3D" id="3.10.110.10">
    <property type="entry name" value="Ubiquitin Conjugating Enzyme"/>
    <property type="match status" value="1"/>
</dbReference>
<dbReference type="SUPFAM" id="SSF54495">
    <property type="entry name" value="UBC-like"/>
    <property type="match status" value="1"/>
</dbReference>
<dbReference type="Proteomes" id="UP001515480">
    <property type="component" value="Unassembled WGS sequence"/>
</dbReference>
<keyword evidence="6" id="KW-1185">Reference proteome</keyword>
<gene>
    <name evidence="5" type="ORF">AB1Y20_008763</name>
</gene>
<dbReference type="EMBL" id="JBGBPQ010000019">
    <property type="protein sequence ID" value="KAL1505000.1"/>
    <property type="molecule type" value="Genomic_DNA"/>
</dbReference>
<comment type="caution">
    <text evidence="5">The sequence shown here is derived from an EMBL/GenBank/DDBJ whole genome shotgun (WGS) entry which is preliminary data.</text>
</comment>
<evidence type="ECO:0000259" key="4">
    <source>
        <dbReference type="PROSITE" id="PS50127"/>
    </source>
</evidence>
<evidence type="ECO:0000313" key="6">
    <source>
        <dbReference type="Proteomes" id="UP001515480"/>
    </source>
</evidence>
<feature type="region of interest" description="Disordered" evidence="3">
    <location>
        <begin position="430"/>
        <end position="468"/>
    </location>
</feature>
<feature type="compositionally biased region" description="Acidic residues" evidence="3">
    <location>
        <begin position="541"/>
        <end position="562"/>
    </location>
</feature>
<dbReference type="GO" id="GO:0061631">
    <property type="term" value="F:ubiquitin conjugating enzyme activity"/>
    <property type="evidence" value="ECO:0007669"/>
    <property type="project" value="TreeGrafter"/>
</dbReference>
<dbReference type="SMART" id="SM00212">
    <property type="entry name" value="UBCc"/>
    <property type="match status" value="1"/>
</dbReference>
<dbReference type="PROSITE" id="PS50127">
    <property type="entry name" value="UBC_2"/>
    <property type="match status" value="1"/>
</dbReference>
<feature type="compositionally biased region" description="Basic and acidic residues" evidence="3">
    <location>
        <begin position="445"/>
        <end position="454"/>
    </location>
</feature>
<keyword evidence="2" id="KW-0833">Ubl conjugation pathway</keyword>
<dbReference type="AlphaFoldDB" id="A0AB34IVH7"/>
<feature type="compositionally biased region" description="Polar residues" evidence="3">
    <location>
        <begin position="719"/>
        <end position="728"/>
    </location>
</feature>
<dbReference type="InterPro" id="IPR016135">
    <property type="entry name" value="UBQ-conjugating_enzyme/RWD"/>
</dbReference>
<dbReference type="PANTHER" id="PTHR46116">
    <property type="entry name" value="(E3-INDEPENDENT) E2 UBIQUITIN-CONJUGATING ENZYME"/>
    <property type="match status" value="1"/>
</dbReference>
<feature type="region of interest" description="Disordered" evidence="3">
    <location>
        <begin position="525"/>
        <end position="730"/>
    </location>
</feature>
<evidence type="ECO:0000256" key="3">
    <source>
        <dbReference type="SAM" id="MobiDB-lite"/>
    </source>
</evidence>
<accession>A0AB34IVH7</accession>
<feature type="compositionally biased region" description="Low complexity" evidence="3">
    <location>
        <begin position="638"/>
        <end position="651"/>
    </location>
</feature>
<dbReference type="PANTHER" id="PTHR46116:SF15">
    <property type="entry name" value="(E3-INDEPENDENT) E2 UBIQUITIN-CONJUGATING ENZYME"/>
    <property type="match status" value="1"/>
</dbReference>
<feature type="compositionally biased region" description="Basic and acidic residues" evidence="3">
    <location>
        <begin position="17"/>
        <end position="27"/>
    </location>
</feature>
<dbReference type="InterPro" id="IPR057735">
    <property type="entry name" value="UBE2O-like_tSH3-B"/>
</dbReference>
<proteinExistence type="predicted"/>
<name>A0AB34IVH7_PRYPA</name>
<organism evidence="5 6">
    <name type="scientific">Prymnesium parvum</name>
    <name type="common">Toxic golden alga</name>
    <dbReference type="NCBI Taxonomy" id="97485"/>
    <lineage>
        <taxon>Eukaryota</taxon>
        <taxon>Haptista</taxon>
        <taxon>Haptophyta</taxon>
        <taxon>Prymnesiophyceae</taxon>
        <taxon>Prymnesiales</taxon>
        <taxon>Prymnesiaceae</taxon>
        <taxon>Prymnesium</taxon>
    </lineage>
</organism>
<dbReference type="InterPro" id="IPR057733">
    <property type="entry name" value="UBE2O-like_SH3-B"/>
</dbReference>
<reference evidence="5 6" key="1">
    <citation type="journal article" date="2024" name="Science">
        <title>Giant polyketide synthase enzymes in the biosynthesis of giant marine polyether toxins.</title>
        <authorList>
            <person name="Fallon T.R."/>
            <person name="Shende V.V."/>
            <person name="Wierzbicki I.H."/>
            <person name="Pendleton A.L."/>
            <person name="Watervoot N.F."/>
            <person name="Auber R.P."/>
            <person name="Gonzalez D.J."/>
            <person name="Wisecaver J.H."/>
            <person name="Moore B.S."/>
        </authorList>
    </citation>
    <scope>NUCLEOTIDE SEQUENCE [LARGE SCALE GENOMIC DNA]</scope>
    <source>
        <strain evidence="5 6">12B1</strain>
    </source>
</reference>
<dbReference type="Pfam" id="PF23044">
    <property type="entry name" value="SH3-C_UBE2O"/>
    <property type="match status" value="1"/>
</dbReference>
<dbReference type="CDD" id="cd23837">
    <property type="entry name" value="UBCc_UBE2O"/>
    <property type="match status" value="1"/>
</dbReference>
<evidence type="ECO:0000313" key="5">
    <source>
        <dbReference type="EMBL" id="KAL1505000.1"/>
    </source>
</evidence>
<dbReference type="InterPro" id="IPR000608">
    <property type="entry name" value="UBC"/>
</dbReference>
<feature type="region of interest" description="Disordered" evidence="3">
    <location>
        <begin position="987"/>
        <end position="1014"/>
    </location>
</feature>
<evidence type="ECO:0000256" key="1">
    <source>
        <dbReference type="ARBA" id="ARBA00022679"/>
    </source>
</evidence>
<feature type="compositionally biased region" description="Acidic residues" evidence="3">
    <location>
        <begin position="615"/>
        <end position="628"/>
    </location>
</feature>
<keyword evidence="1" id="KW-0808">Transferase</keyword>
<dbReference type="Pfam" id="PF23043">
    <property type="entry name" value="SH3-B_UBE2O"/>
    <property type="match status" value="1"/>
</dbReference>
<sequence length="1059" mass="114377">MPSQQVIFTDDLVQHQDHQGRLHEIGIVERAPNSSDEESEDEDAIVDDDDDRGGKLPPGSAKVRWSKQESLRTELTSNLALLDRVFLLGDIVARASNQLGQTGIVVGMRMLCNCKRHDGTEFRRVPTEMLQPLAACRPGALVVHQQAHWLGRVDEVFDNVQIQFEDGAVCKVLRTNANSLSVHSPTMDEQTWFWPSMIVSGTREILRRAKWIKGSFRSSYVGKEATVVKVQAAQALVRWLAAAPSEMAIEPPAEMQRPSRLIELHQHHARLCWRLGEHAWLKPEDMAQLQVEAADEPLEMTHKKQKERKKAGALASCVEITSCHTRVDVIWQDGTRETDTPATLLAPAKHVDGYYEFWPQDFIVGTASREAADPLAPVGVVQSVNHDQRICVVTWREDGKREVVPVYEIAPHPDFNFKVGDIVLRLPKAHNYSEPPNGAQGEEPGEARPARHGDVVMGDAGGASPVAPTAVDESVPVAAPADGLAAEAAEDEEGAPGDAAGSSRVLAYIGEVRSIGSELTVRWMDGTTGTVPPEELYVVNTEEEEEPVEEPPDESFDEEDESFDSHGPAHTASHAGGDALAEGGESSGWETVSSDDEGVGNGGANEEAAGGAEGEAGEAENGEDDEVPGDVKSTPSVAAAAESQAASLASQLRHDSQSSMAVPEGETTHLCAGQGAATAEGQREEMSVDDNAYASAEELGDASENEPSAVGRVAPPSRLQGNAAQSDSEAAVAEFDQMDKFWVEDCDSEWHHFRQQSSATPYGTAFTRVAQKQWKLLQAGLPKGIYCCAFSDRVDLLRALIVGPPGTPYEDAVFVFDLQLPPEFPHQPPAVHYVSHGERINPNLYENGKVCLSLLGTWTGRQSCELWDPSQSTVLQVLISIQALVLCEMPYFNEAGYEKQLGTEEGAHHARRYNEGALLLSLKSMMTTLANLPPPSSFERLTKLHFTLVRERILRRCKLLCTLKDSAAAALLPPETDAAAAVAPAASAAPSAESTRAEREQTGAASSANTSSHASAPSAVCDAGLSGVLNDLPSLGFLHSLQRMLPNLEAAFNRCLVDS</sequence>
<dbReference type="Pfam" id="PF00179">
    <property type="entry name" value="UQ_con"/>
    <property type="match status" value="1"/>
</dbReference>
<feature type="region of interest" description="Disordered" evidence="3">
    <location>
        <begin position="17"/>
        <end position="61"/>
    </location>
</feature>
<feature type="compositionally biased region" description="Low complexity" evidence="3">
    <location>
        <begin position="1004"/>
        <end position="1014"/>
    </location>
</feature>
<evidence type="ECO:0000256" key="2">
    <source>
        <dbReference type="ARBA" id="ARBA00022786"/>
    </source>
</evidence>
<dbReference type="Pfam" id="PF23046">
    <property type="entry name" value="tSH3-B_UBE2O"/>
    <property type="match status" value="1"/>
</dbReference>